<dbReference type="FunFam" id="1.10.287.70:FF:000123">
    <property type="entry name" value="Potassium channel KAT3"/>
    <property type="match status" value="1"/>
</dbReference>
<dbReference type="InterPro" id="IPR018490">
    <property type="entry name" value="cNMP-bd_dom_sf"/>
</dbReference>
<evidence type="ECO:0000256" key="1">
    <source>
        <dbReference type="ARBA" id="ARBA00004141"/>
    </source>
</evidence>
<evidence type="ECO:0000313" key="17">
    <source>
        <dbReference type="Proteomes" id="UP000316621"/>
    </source>
</evidence>
<dbReference type="AlphaFoldDB" id="A0A4Y7KE85"/>
<dbReference type="PANTHER" id="PTHR45743:SF27">
    <property type="entry name" value="POTASSIUM CHANNEL KAT3"/>
    <property type="match status" value="1"/>
</dbReference>
<keyword evidence="4 13" id="KW-0633">Potassium transport</keyword>
<dbReference type="SMART" id="SM00100">
    <property type="entry name" value="cNMP"/>
    <property type="match status" value="1"/>
</dbReference>
<dbReference type="Gramene" id="RZC71694">
    <property type="protein sequence ID" value="RZC71694"/>
    <property type="gene ID" value="C5167_034859"/>
</dbReference>
<dbReference type="PROSITE" id="PS50042">
    <property type="entry name" value="CNMP_BINDING_3"/>
    <property type="match status" value="1"/>
</dbReference>
<proteinExistence type="inferred from homology"/>
<dbReference type="InterPro" id="IPR045319">
    <property type="entry name" value="KAT/AKT"/>
</dbReference>
<evidence type="ECO:0000256" key="7">
    <source>
        <dbReference type="ARBA" id="ARBA00022882"/>
    </source>
</evidence>
<dbReference type="GO" id="GO:0005249">
    <property type="term" value="F:voltage-gated potassium channel activity"/>
    <property type="evidence" value="ECO:0007669"/>
    <property type="project" value="UniProtKB-UniRule"/>
</dbReference>
<feature type="transmembrane region" description="Helical" evidence="13">
    <location>
        <begin position="298"/>
        <end position="319"/>
    </location>
</feature>
<evidence type="ECO:0000256" key="5">
    <source>
        <dbReference type="ARBA" id="ARBA00022692"/>
    </source>
</evidence>
<dbReference type="InterPro" id="IPR021789">
    <property type="entry name" value="KHA_dom"/>
</dbReference>
<dbReference type="Pfam" id="PF00027">
    <property type="entry name" value="cNMP_binding"/>
    <property type="match status" value="1"/>
</dbReference>
<dbReference type="Proteomes" id="UP000316621">
    <property type="component" value="Chromosome 7"/>
</dbReference>
<protein>
    <recommendedName>
        <fullName evidence="13">Potassium channel</fullName>
    </recommendedName>
</protein>
<comment type="similarity">
    <text evidence="2 13">Belongs to the potassium channel family. Plant (TC 1.A.1.4) subfamily.</text>
</comment>
<gene>
    <name evidence="16" type="ORF">C5167_034859</name>
</gene>
<sequence>MMSVTENTGMTQTPIPLISISPVLSKKMTKINSLDAAPAAPPMLVRRKSGDINHIATLSSSVLPAFGTIVNDSHLQLQRFIIAPFDLIYSAWASPFELAFSHIATGSLWPVDLVVDGFFAIDIVLTFFVAYLDKHTYLLVVDCKKIALRYIVRLGFIMDVASTLPFQHLYGLFRGRTNRSAVFGFLNLLRLWRLRRASKLFSRMEKDTRFSYHWIRIVKLICVTLFVVHSVGCLQYWMAIHYHDKHKTWLGAQIGNFEDISIWKRYTYSLYWTITTLTTVGYGDLHAVNTTEKIANTFFMFFNIGLTAYLIGNMTNLIVRRAIGTFAMRDEEHHIERFASTNRLPETLQEQMLAHIHHKYEMLEWQQGEELQNLPKALRSSIGQHLFKKTLQKAYFFKEVSDSLIVHLITEVKAEYFPPKVDIILQNEMPKDFYIIVYGQVELLIYKDGTEQILSKLGHYEMAGEIAVLFNIPQLFTVRTKRCTQVLRISHQDFKEIVRQHDDDGQTIISNVTEHLKDLEREIRDEIPLVTELLCDLNHATEQSISKDKVHEREASSVVHDGSAKGASLCSTTPRSLMRLVIHGHHPNKTDTAHSSKPGKLIHLPETMEDLLQLAEEKFGKIGSQIIMNDGSEVEELSVLRENDHLFYC</sequence>
<comment type="subunit">
    <text evidence="13">The potassium channel is composed of a homo- or heterotetrameric complex of pore-forming subunits.</text>
</comment>
<dbReference type="PANTHER" id="PTHR45743">
    <property type="entry name" value="POTASSIUM CHANNEL AKT1"/>
    <property type="match status" value="1"/>
</dbReference>
<dbReference type="OMA" id="CIRIVKL"/>
<feature type="domain" description="KHA" evidence="15">
    <location>
        <begin position="579"/>
        <end position="649"/>
    </location>
</feature>
<evidence type="ECO:0000313" key="16">
    <source>
        <dbReference type="EMBL" id="RZC71694.1"/>
    </source>
</evidence>
<accession>A0A4Y7KE85</accession>
<feature type="transmembrane region" description="Helical" evidence="13">
    <location>
        <begin position="113"/>
        <end position="131"/>
    </location>
</feature>
<comment type="function">
    <text evidence="13">Potassium channel.</text>
</comment>
<evidence type="ECO:0000256" key="9">
    <source>
        <dbReference type="ARBA" id="ARBA00022989"/>
    </source>
</evidence>
<keyword evidence="17" id="KW-1185">Reference proteome</keyword>
<dbReference type="STRING" id="3469.A0A4Y7KE85"/>
<dbReference type="GO" id="GO:0034702">
    <property type="term" value="C:monoatomic ion channel complex"/>
    <property type="evidence" value="ECO:0007669"/>
    <property type="project" value="UniProtKB-KW"/>
</dbReference>
<dbReference type="PRINTS" id="PR01463">
    <property type="entry name" value="EAGCHANLFMLY"/>
</dbReference>
<evidence type="ECO:0000256" key="6">
    <source>
        <dbReference type="ARBA" id="ARBA00022826"/>
    </source>
</evidence>
<evidence type="ECO:0000256" key="11">
    <source>
        <dbReference type="ARBA" id="ARBA00023136"/>
    </source>
</evidence>
<dbReference type="FunFam" id="2.60.120.10:FF:000074">
    <property type="entry name" value="Potassium channel KAT2"/>
    <property type="match status" value="1"/>
</dbReference>
<dbReference type="InterPro" id="IPR005821">
    <property type="entry name" value="Ion_trans_dom"/>
</dbReference>
<keyword evidence="6 13" id="KW-0631">Potassium channel</keyword>
<feature type="domain" description="Cyclic nucleotide-binding" evidence="14">
    <location>
        <begin position="396"/>
        <end position="515"/>
    </location>
</feature>
<evidence type="ECO:0000256" key="10">
    <source>
        <dbReference type="ARBA" id="ARBA00023065"/>
    </source>
</evidence>
<dbReference type="Pfam" id="PF11834">
    <property type="entry name" value="KHA"/>
    <property type="match status" value="1"/>
</dbReference>
<evidence type="ECO:0000256" key="13">
    <source>
        <dbReference type="RuleBase" id="RU369015"/>
    </source>
</evidence>
<evidence type="ECO:0000256" key="12">
    <source>
        <dbReference type="ARBA" id="ARBA00023303"/>
    </source>
</evidence>
<dbReference type="Gene3D" id="1.10.287.70">
    <property type="match status" value="1"/>
</dbReference>
<dbReference type="Gene3D" id="2.60.120.10">
    <property type="entry name" value="Jelly Rolls"/>
    <property type="match status" value="1"/>
</dbReference>
<dbReference type="PROSITE" id="PS51490">
    <property type="entry name" value="KHA"/>
    <property type="match status" value="1"/>
</dbReference>
<dbReference type="EMBL" id="CM010721">
    <property type="protein sequence ID" value="RZC71694.1"/>
    <property type="molecule type" value="Genomic_DNA"/>
</dbReference>
<keyword evidence="3 13" id="KW-0813">Transport</keyword>
<comment type="caution">
    <text evidence="13">Lacks conserved residue(s) required for the propagation of feature annotation.</text>
</comment>
<keyword evidence="7 13" id="KW-0851">Voltage-gated channel</keyword>
<dbReference type="InterPro" id="IPR014710">
    <property type="entry name" value="RmlC-like_jellyroll"/>
</dbReference>
<keyword evidence="11 13" id="KW-0472">Membrane</keyword>
<organism evidence="16 17">
    <name type="scientific">Papaver somniferum</name>
    <name type="common">Opium poppy</name>
    <dbReference type="NCBI Taxonomy" id="3469"/>
    <lineage>
        <taxon>Eukaryota</taxon>
        <taxon>Viridiplantae</taxon>
        <taxon>Streptophyta</taxon>
        <taxon>Embryophyta</taxon>
        <taxon>Tracheophyta</taxon>
        <taxon>Spermatophyta</taxon>
        <taxon>Magnoliopsida</taxon>
        <taxon>Ranunculales</taxon>
        <taxon>Papaveraceae</taxon>
        <taxon>Papaveroideae</taxon>
        <taxon>Papaver</taxon>
    </lineage>
</organism>
<dbReference type="SUPFAM" id="SSF51206">
    <property type="entry name" value="cAMP-binding domain-like"/>
    <property type="match status" value="1"/>
</dbReference>
<keyword evidence="8 13" id="KW-0630">Potassium</keyword>
<comment type="domain">
    <text evidence="13">The segment S4 is probably the voltage-sensor and is characterized by a series of positively charged amino acids. The pore-forming region H5 is enclosed by the transmembrane segments S5 and S6 in the Shaker-type (1P/6TM) and contains the GYGD signature motif which seems to be involved in potassium selectivity.</text>
</comment>
<evidence type="ECO:0000259" key="15">
    <source>
        <dbReference type="PROSITE" id="PS51490"/>
    </source>
</evidence>
<dbReference type="CDD" id="cd00038">
    <property type="entry name" value="CAP_ED"/>
    <property type="match status" value="1"/>
</dbReference>
<dbReference type="SUPFAM" id="SSF81324">
    <property type="entry name" value="Voltage-gated potassium channels"/>
    <property type="match status" value="1"/>
</dbReference>
<comment type="domain">
    <text evidence="13">The KHA domain (rich in hydrophobic and acidic residues) present in the C-terminal part is likely to be important for tetramerization.</text>
</comment>
<name>A0A4Y7KE85_PAPSO</name>
<keyword evidence="9 13" id="KW-1133">Transmembrane helix</keyword>
<evidence type="ECO:0000256" key="3">
    <source>
        <dbReference type="ARBA" id="ARBA00022448"/>
    </source>
</evidence>
<dbReference type="InterPro" id="IPR000595">
    <property type="entry name" value="cNMP-bd_dom"/>
</dbReference>
<dbReference type="Pfam" id="PF00520">
    <property type="entry name" value="Ion_trans"/>
    <property type="match status" value="1"/>
</dbReference>
<keyword evidence="5 13" id="KW-0812">Transmembrane</keyword>
<evidence type="ECO:0000259" key="14">
    <source>
        <dbReference type="PROSITE" id="PS50042"/>
    </source>
</evidence>
<dbReference type="InterPro" id="IPR003938">
    <property type="entry name" value="K_chnl_volt-dep_EAG/ELK/ERG"/>
</dbReference>
<comment type="subcellular location">
    <subcellularLocation>
        <location evidence="1 13">Membrane</location>
        <topology evidence="1 13">Multi-pass membrane protein</topology>
    </subcellularLocation>
</comment>
<evidence type="ECO:0000256" key="8">
    <source>
        <dbReference type="ARBA" id="ARBA00022958"/>
    </source>
</evidence>
<evidence type="ECO:0000256" key="2">
    <source>
        <dbReference type="ARBA" id="ARBA00007929"/>
    </source>
</evidence>
<reference evidence="16 17" key="1">
    <citation type="journal article" date="2018" name="Science">
        <title>The opium poppy genome and morphinan production.</title>
        <authorList>
            <person name="Guo L."/>
            <person name="Winzer T."/>
            <person name="Yang X."/>
            <person name="Li Y."/>
            <person name="Ning Z."/>
            <person name="He Z."/>
            <person name="Teodor R."/>
            <person name="Lu Y."/>
            <person name="Bowser T.A."/>
            <person name="Graham I.A."/>
            <person name="Ye K."/>
        </authorList>
    </citation>
    <scope>NUCLEOTIDE SEQUENCE [LARGE SCALE GENOMIC DNA]</scope>
    <source>
        <strain evidence="17">cv. HN1</strain>
        <tissue evidence="16">Leaves</tissue>
    </source>
</reference>
<evidence type="ECO:0000256" key="4">
    <source>
        <dbReference type="ARBA" id="ARBA00022538"/>
    </source>
</evidence>
<keyword evidence="10 13" id="KW-0406">Ion transport</keyword>
<keyword evidence="12 13" id="KW-0407">Ion channel</keyword>
<feature type="transmembrane region" description="Helical" evidence="13">
    <location>
        <begin position="214"/>
        <end position="238"/>
    </location>
</feature>